<evidence type="ECO:0000259" key="4">
    <source>
        <dbReference type="PROSITE" id="PS50949"/>
    </source>
</evidence>
<dbReference type="EMBL" id="JACORU010000010">
    <property type="protein sequence ID" value="MBC5767292.1"/>
    <property type="molecule type" value="Genomic_DNA"/>
</dbReference>
<proteinExistence type="predicted"/>
<dbReference type="InterPro" id="IPR008920">
    <property type="entry name" value="TF_FadR/GntR_C"/>
</dbReference>
<dbReference type="SMART" id="SM00345">
    <property type="entry name" value="HTH_GNTR"/>
    <property type="match status" value="1"/>
</dbReference>
<dbReference type="InterPro" id="IPR011711">
    <property type="entry name" value="GntR_C"/>
</dbReference>
<dbReference type="Gene3D" id="1.20.120.530">
    <property type="entry name" value="GntR ligand-binding domain-like"/>
    <property type="match status" value="1"/>
</dbReference>
<evidence type="ECO:0000256" key="3">
    <source>
        <dbReference type="ARBA" id="ARBA00023163"/>
    </source>
</evidence>
<dbReference type="Proteomes" id="UP000596827">
    <property type="component" value="Unassembled WGS sequence"/>
</dbReference>
<evidence type="ECO:0000313" key="5">
    <source>
        <dbReference type="EMBL" id="MBC5767292.1"/>
    </source>
</evidence>
<keyword evidence="2" id="KW-0238">DNA-binding</keyword>
<dbReference type="GO" id="GO:0003677">
    <property type="term" value="F:DNA binding"/>
    <property type="evidence" value="ECO:0007669"/>
    <property type="project" value="UniProtKB-KW"/>
</dbReference>
<dbReference type="PANTHER" id="PTHR43537:SF24">
    <property type="entry name" value="GLUCONATE OPERON TRANSCRIPTIONAL REPRESSOR"/>
    <property type="match status" value="1"/>
</dbReference>
<dbReference type="SUPFAM" id="SSF48008">
    <property type="entry name" value="GntR ligand-binding domain-like"/>
    <property type="match status" value="1"/>
</dbReference>
<keyword evidence="3" id="KW-0804">Transcription</keyword>
<organism evidence="5 6">
    <name type="scientific">Ramlibacter albus</name>
    <dbReference type="NCBI Taxonomy" id="2079448"/>
    <lineage>
        <taxon>Bacteria</taxon>
        <taxon>Pseudomonadati</taxon>
        <taxon>Pseudomonadota</taxon>
        <taxon>Betaproteobacteria</taxon>
        <taxon>Burkholderiales</taxon>
        <taxon>Comamonadaceae</taxon>
        <taxon>Ramlibacter</taxon>
    </lineage>
</organism>
<dbReference type="Pfam" id="PF00392">
    <property type="entry name" value="GntR"/>
    <property type="match status" value="1"/>
</dbReference>
<protein>
    <submittedName>
        <fullName evidence="5">GntR family transcriptional regulator</fullName>
    </submittedName>
</protein>
<evidence type="ECO:0000256" key="2">
    <source>
        <dbReference type="ARBA" id="ARBA00023125"/>
    </source>
</evidence>
<name>A0A923MAJ0_9BURK</name>
<evidence type="ECO:0000256" key="1">
    <source>
        <dbReference type="ARBA" id="ARBA00023015"/>
    </source>
</evidence>
<keyword evidence="1" id="KW-0805">Transcription regulation</keyword>
<dbReference type="PROSITE" id="PS50949">
    <property type="entry name" value="HTH_GNTR"/>
    <property type="match status" value="1"/>
</dbReference>
<dbReference type="InterPro" id="IPR000524">
    <property type="entry name" value="Tscrpt_reg_HTH_GntR"/>
</dbReference>
<dbReference type="CDD" id="cd07377">
    <property type="entry name" value="WHTH_GntR"/>
    <property type="match status" value="1"/>
</dbReference>
<dbReference type="SUPFAM" id="SSF46785">
    <property type="entry name" value="Winged helix' DNA-binding domain"/>
    <property type="match status" value="1"/>
</dbReference>
<dbReference type="Gene3D" id="1.10.10.10">
    <property type="entry name" value="Winged helix-like DNA-binding domain superfamily/Winged helix DNA-binding domain"/>
    <property type="match status" value="1"/>
</dbReference>
<keyword evidence="6" id="KW-1185">Reference proteome</keyword>
<dbReference type="SMART" id="SM00895">
    <property type="entry name" value="FCD"/>
    <property type="match status" value="1"/>
</dbReference>
<evidence type="ECO:0000313" key="6">
    <source>
        <dbReference type="Proteomes" id="UP000596827"/>
    </source>
</evidence>
<dbReference type="AlphaFoldDB" id="A0A923MAJ0"/>
<dbReference type="PANTHER" id="PTHR43537">
    <property type="entry name" value="TRANSCRIPTIONAL REGULATOR, GNTR FAMILY"/>
    <property type="match status" value="1"/>
</dbReference>
<reference evidence="5" key="1">
    <citation type="submission" date="2020-08" db="EMBL/GenBank/DDBJ databases">
        <title>Ramlibacter sp. GTP1 16S ribosomal RNA gene genome sequencing and assembly.</title>
        <authorList>
            <person name="Kang M."/>
        </authorList>
    </citation>
    <scope>NUCLEOTIDE SEQUENCE</scope>
    <source>
        <strain evidence="5">GTP1</strain>
    </source>
</reference>
<gene>
    <name evidence="5" type="ORF">H8R02_22685</name>
</gene>
<dbReference type="InterPro" id="IPR036390">
    <property type="entry name" value="WH_DNA-bd_sf"/>
</dbReference>
<dbReference type="InterPro" id="IPR036388">
    <property type="entry name" value="WH-like_DNA-bd_sf"/>
</dbReference>
<dbReference type="GO" id="GO:0003700">
    <property type="term" value="F:DNA-binding transcription factor activity"/>
    <property type="evidence" value="ECO:0007669"/>
    <property type="project" value="InterPro"/>
</dbReference>
<accession>A0A923MAJ0</accession>
<comment type="caution">
    <text evidence="5">The sequence shown here is derived from an EMBL/GenBank/DDBJ whole genome shotgun (WGS) entry which is preliminary data.</text>
</comment>
<feature type="domain" description="HTH gntR-type" evidence="4">
    <location>
        <begin position="25"/>
        <end position="92"/>
    </location>
</feature>
<sequence>MWLAGRRGCTGRALFHPYKKGTGVAAAADKAYETLKHRVVGGRYAPGEQLKEEPLARELATSRTPVRAALKRLVDDGLATAEPGRGVRVAAWTESDIEETFALRGLLEAHAAELAARRGGVALAERLDALNTEMEGAIEKGGRALPERLQKINAEFHRAIVGASGSPRLRTMLAGLIDMPVVIRSHFISTREDRLQSLQHHRDVAAAVRAGDGDLARQVMQLHLRVAAHRFRRRREELGKPPTR</sequence>
<dbReference type="Pfam" id="PF07729">
    <property type="entry name" value="FCD"/>
    <property type="match status" value="1"/>
</dbReference>